<comment type="caution">
    <text evidence="1">The sequence shown here is derived from an EMBL/GenBank/DDBJ whole genome shotgun (WGS) entry which is preliminary data.</text>
</comment>
<accession>A0A2A2JAA5</accession>
<protein>
    <submittedName>
        <fullName evidence="1">Uncharacterized protein</fullName>
    </submittedName>
</protein>
<keyword evidence="2" id="KW-1185">Reference proteome</keyword>
<dbReference type="AlphaFoldDB" id="A0A2A2JAA5"/>
<proteinExistence type="predicted"/>
<evidence type="ECO:0000313" key="2">
    <source>
        <dbReference type="Proteomes" id="UP000218231"/>
    </source>
</evidence>
<evidence type="ECO:0000313" key="1">
    <source>
        <dbReference type="EMBL" id="PAV58442.1"/>
    </source>
</evidence>
<dbReference type="EMBL" id="LIAE01010581">
    <property type="protein sequence ID" value="PAV58442.1"/>
    <property type="molecule type" value="Genomic_DNA"/>
</dbReference>
<gene>
    <name evidence="1" type="ORF">WR25_12378</name>
</gene>
<reference evidence="1 2" key="1">
    <citation type="journal article" date="2017" name="Curr. Biol.">
        <title>Genome architecture and evolution of a unichromosomal asexual nematode.</title>
        <authorList>
            <person name="Fradin H."/>
            <person name="Zegar C."/>
            <person name="Gutwein M."/>
            <person name="Lucas J."/>
            <person name="Kovtun M."/>
            <person name="Corcoran D."/>
            <person name="Baugh L.R."/>
            <person name="Kiontke K."/>
            <person name="Gunsalus K."/>
            <person name="Fitch D.H."/>
            <person name="Piano F."/>
        </authorList>
    </citation>
    <scope>NUCLEOTIDE SEQUENCE [LARGE SCALE GENOMIC DNA]</scope>
    <source>
        <strain evidence="1">PF1309</strain>
    </source>
</reference>
<dbReference type="Proteomes" id="UP000218231">
    <property type="component" value="Unassembled WGS sequence"/>
</dbReference>
<sequence>MMIFSRRFAYSLTLNDQSSDDIRTPQLALTLKIFSYNSQVHFQFLHHNAGLSLEAPCRRKGAGISHGEFDIEEPAVVVQRLEEVPAEIGHDQC</sequence>
<organism evidence="1 2">
    <name type="scientific">Diploscapter pachys</name>
    <dbReference type="NCBI Taxonomy" id="2018661"/>
    <lineage>
        <taxon>Eukaryota</taxon>
        <taxon>Metazoa</taxon>
        <taxon>Ecdysozoa</taxon>
        <taxon>Nematoda</taxon>
        <taxon>Chromadorea</taxon>
        <taxon>Rhabditida</taxon>
        <taxon>Rhabditina</taxon>
        <taxon>Rhabditomorpha</taxon>
        <taxon>Rhabditoidea</taxon>
        <taxon>Rhabditidae</taxon>
        <taxon>Diploscapter</taxon>
    </lineage>
</organism>
<name>A0A2A2JAA5_9BILA</name>